<dbReference type="NCBIfam" id="NF009167">
    <property type="entry name" value="PRK12514.1"/>
    <property type="match status" value="1"/>
</dbReference>
<accession>A0A2W2BY09</accession>
<sequence length="178" mass="20228">MPEDLSTLIQRVGLGDRQAFRTLYSLTSPKLYAVCLRVLRERSDAEDALQEVYIKVWHGAPRFAVTGQSPVSWLAAIARNHAIDRIRARKPLAVAISDAPEIPDDGPDPERAVLATAERRRIDDCLSRLKAERADAVRAAYVDGHSYQELAERFRLPLNTVRTWLRRSLLQLRECLQQ</sequence>
<dbReference type="InterPro" id="IPR013324">
    <property type="entry name" value="RNA_pol_sigma_r3/r4-like"/>
</dbReference>
<dbReference type="GO" id="GO:0006352">
    <property type="term" value="P:DNA-templated transcription initiation"/>
    <property type="evidence" value="ECO:0007669"/>
    <property type="project" value="InterPro"/>
</dbReference>
<dbReference type="Gene3D" id="1.10.10.10">
    <property type="entry name" value="Winged helix-like DNA-binding domain superfamily/Winged helix DNA-binding domain"/>
    <property type="match status" value="1"/>
</dbReference>
<dbReference type="Proteomes" id="UP000248795">
    <property type="component" value="Unassembled WGS sequence"/>
</dbReference>
<dbReference type="Pfam" id="PF08281">
    <property type="entry name" value="Sigma70_r4_2"/>
    <property type="match status" value="1"/>
</dbReference>
<dbReference type="Gene3D" id="1.10.1740.10">
    <property type="match status" value="1"/>
</dbReference>
<keyword evidence="8" id="KW-1185">Reference proteome</keyword>
<keyword evidence="4" id="KW-0804">Transcription</keyword>
<keyword evidence="3" id="KW-0731">Sigma factor</keyword>
<evidence type="ECO:0000256" key="4">
    <source>
        <dbReference type="ARBA" id="ARBA00023163"/>
    </source>
</evidence>
<dbReference type="SUPFAM" id="SSF88946">
    <property type="entry name" value="Sigma2 domain of RNA polymerase sigma factors"/>
    <property type="match status" value="1"/>
</dbReference>
<dbReference type="PANTHER" id="PTHR43133">
    <property type="entry name" value="RNA POLYMERASE ECF-TYPE SIGMA FACTO"/>
    <property type="match status" value="1"/>
</dbReference>
<dbReference type="SUPFAM" id="SSF88659">
    <property type="entry name" value="Sigma3 and sigma4 domains of RNA polymerase sigma factors"/>
    <property type="match status" value="1"/>
</dbReference>
<dbReference type="InterPro" id="IPR014284">
    <property type="entry name" value="RNA_pol_sigma-70_dom"/>
</dbReference>
<dbReference type="InterPro" id="IPR039425">
    <property type="entry name" value="RNA_pol_sigma-70-like"/>
</dbReference>
<reference evidence="8" key="1">
    <citation type="submission" date="2018-06" db="EMBL/GenBank/DDBJ databases">
        <title>Aestuariibacter litoralis strain KCTC 52945T.</title>
        <authorList>
            <person name="Li X."/>
            <person name="Salam N."/>
            <person name="Li J.-L."/>
            <person name="Chen Y.-M."/>
            <person name="Yang Z.-W."/>
            <person name="Zhang L.-Y."/>
            <person name="Han M.-X."/>
            <person name="Xiao M."/>
            <person name="Li W.-J."/>
        </authorList>
    </citation>
    <scope>NUCLEOTIDE SEQUENCE [LARGE SCALE GENOMIC DNA]</scope>
    <source>
        <strain evidence="8">KCTC 52945</strain>
    </source>
</reference>
<keyword evidence="2" id="KW-0805">Transcription regulation</keyword>
<protein>
    <submittedName>
        <fullName evidence="7">RNA polymerase subunit sigma</fullName>
    </submittedName>
</protein>
<comment type="caution">
    <text evidence="7">The sequence shown here is derived from an EMBL/GenBank/DDBJ whole genome shotgun (WGS) entry which is preliminary data.</text>
</comment>
<dbReference type="InterPro" id="IPR013249">
    <property type="entry name" value="RNA_pol_sigma70_r4_t2"/>
</dbReference>
<evidence type="ECO:0000259" key="5">
    <source>
        <dbReference type="Pfam" id="PF04542"/>
    </source>
</evidence>
<organism evidence="7 8">
    <name type="scientific">Aestuariivirga litoralis</name>
    <dbReference type="NCBI Taxonomy" id="2650924"/>
    <lineage>
        <taxon>Bacteria</taxon>
        <taxon>Pseudomonadati</taxon>
        <taxon>Pseudomonadota</taxon>
        <taxon>Alphaproteobacteria</taxon>
        <taxon>Hyphomicrobiales</taxon>
        <taxon>Aestuariivirgaceae</taxon>
        <taxon>Aestuariivirga</taxon>
    </lineage>
</organism>
<evidence type="ECO:0000256" key="3">
    <source>
        <dbReference type="ARBA" id="ARBA00023082"/>
    </source>
</evidence>
<name>A0A2W2BY09_9HYPH</name>
<dbReference type="GO" id="GO:0016987">
    <property type="term" value="F:sigma factor activity"/>
    <property type="evidence" value="ECO:0007669"/>
    <property type="project" value="UniProtKB-KW"/>
</dbReference>
<dbReference type="PANTHER" id="PTHR43133:SF62">
    <property type="entry name" value="RNA POLYMERASE SIGMA FACTOR SIGZ"/>
    <property type="match status" value="1"/>
</dbReference>
<dbReference type="NCBIfam" id="TIGR02937">
    <property type="entry name" value="sigma70-ECF"/>
    <property type="match status" value="1"/>
</dbReference>
<dbReference type="InterPro" id="IPR007627">
    <property type="entry name" value="RNA_pol_sigma70_r2"/>
</dbReference>
<evidence type="ECO:0000256" key="2">
    <source>
        <dbReference type="ARBA" id="ARBA00023015"/>
    </source>
</evidence>
<dbReference type="EMBL" id="QKVK01000001">
    <property type="protein sequence ID" value="PZF78336.1"/>
    <property type="molecule type" value="Genomic_DNA"/>
</dbReference>
<dbReference type="GO" id="GO:0003677">
    <property type="term" value="F:DNA binding"/>
    <property type="evidence" value="ECO:0007669"/>
    <property type="project" value="InterPro"/>
</dbReference>
<dbReference type="RefSeq" id="WP_111195664.1">
    <property type="nucleotide sequence ID" value="NZ_QKVK01000001.1"/>
</dbReference>
<comment type="similarity">
    <text evidence="1">Belongs to the sigma-70 factor family. ECF subfamily.</text>
</comment>
<feature type="domain" description="RNA polymerase sigma-70 region 2" evidence="5">
    <location>
        <begin position="23"/>
        <end position="90"/>
    </location>
</feature>
<dbReference type="Pfam" id="PF04542">
    <property type="entry name" value="Sigma70_r2"/>
    <property type="match status" value="1"/>
</dbReference>
<feature type="domain" description="RNA polymerase sigma factor 70 region 4 type 2" evidence="6">
    <location>
        <begin position="119"/>
        <end position="172"/>
    </location>
</feature>
<dbReference type="InterPro" id="IPR036388">
    <property type="entry name" value="WH-like_DNA-bd_sf"/>
</dbReference>
<dbReference type="InterPro" id="IPR013325">
    <property type="entry name" value="RNA_pol_sigma_r2"/>
</dbReference>
<gene>
    <name evidence="7" type="ORF">DK847_00470</name>
</gene>
<evidence type="ECO:0000259" key="6">
    <source>
        <dbReference type="Pfam" id="PF08281"/>
    </source>
</evidence>
<dbReference type="AlphaFoldDB" id="A0A2W2BY09"/>
<evidence type="ECO:0000256" key="1">
    <source>
        <dbReference type="ARBA" id="ARBA00010641"/>
    </source>
</evidence>
<evidence type="ECO:0000313" key="7">
    <source>
        <dbReference type="EMBL" id="PZF78336.1"/>
    </source>
</evidence>
<proteinExistence type="inferred from homology"/>
<dbReference type="CDD" id="cd06171">
    <property type="entry name" value="Sigma70_r4"/>
    <property type="match status" value="1"/>
</dbReference>
<evidence type="ECO:0000313" key="8">
    <source>
        <dbReference type="Proteomes" id="UP000248795"/>
    </source>
</evidence>